<evidence type="ECO:0000256" key="3">
    <source>
        <dbReference type="ARBA" id="ARBA00023295"/>
    </source>
</evidence>
<comment type="caution">
    <text evidence="8">The sequence shown here is derived from an EMBL/GenBank/DDBJ whole genome shotgun (WGS) entry which is preliminary data.</text>
</comment>
<proteinExistence type="inferred from homology"/>
<dbReference type="Pfam" id="PF00150">
    <property type="entry name" value="Cellulase"/>
    <property type="match status" value="1"/>
</dbReference>
<feature type="region of interest" description="Disordered" evidence="5">
    <location>
        <begin position="39"/>
        <end position="60"/>
    </location>
</feature>
<dbReference type="GO" id="GO:0005576">
    <property type="term" value="C:extracellular region"/>
    <property type="evidence" value="ECO:0007669"/>
    <property type="project" value="TreeGrafter"/>
</dbReference>
<evidence type="ECO:0000256" key="5">
    <source>
        <dbReference type="SAM" id="MobiDB-lite"/>
    </source>
</evidence>
<keyword evidence="3 4" id="KW-0326">Glycosidase</keyword>
<dbReference type="InterPro" id="IPR050386">
    <property type="entry name" value="Glycosyl_hydrolase_5"/>
</dbReference>
<comment type="similarity">
    <text evidence="1 4">Belongs to the glycosyl hydrolase 5 (cellulase A) family.</text>
</comment>
<organism evidence="8 9">
    <name type="scientific">Rhodocollybia butyracea</name>
    <dbReference type="NCBI Taxonomy" id="206335"/>
    <lineage>
        <taxon>Eukaryota</taxon>
        <taxon>Fungi</taxon>
        <taxon>Dikarya</taxon>
        <taxon>Basidiomycota</taxon>
        <taxon>Agaricomycotina</taxon>
        <taxon>Agaricomycetes</taxon>
        <taxon>Agaricomycetidae</taxon>
        <taxon>Agaricales</taxon>
        <taxon>Marasmiineae</taxon>
        <taxon>Omphalotaceae</taxon>
        <taxon>Rhodocollybia</taxon>
    </lineage>
</organism>
<reference evidence="8" key="1">
    <citation type="submission" date="2020-11" db="EMBL/GenBank/DDBJ databases">
        <authorList>
            <consortium name="DOE Joint Genome Institute"/>
            <person name="Ahrendt S."/>
            <person name="Riley R."/>
            <person name="Andreopoulos W."/>
            <person name="Labutti K."/>
            <person name="Pangilinan J."/>
            <person name="Ruiz-Duenas F.J."/>
            <person name="Barrasa J.M."/>
            <person name="Sanchez-Garcia M."/>
            <person name="Camarero S."/>
            <person name="Miyauchi S."/>
            <person name="Serrano A."/>
            <person name="Linde D."/>
            <person name="Babiker R."/>
            <person name="Drula E."/>
            <person name="Ayuso-Fernandez I."/>
            <person name="Pacheco R."/>
            <person name="Padilla G."/>
            <person name="Ferreira P."/>
            <person name="Barriuso J."/>
            <person name="Kellner H."/>
            <person name="Castanera R."/>
            <person name="Alfaro M."/>
            <person name="Ramirez L."/>
            <person name="Pisabarro A.G."/>
            <person name="Kuo A."/>
            <person name="Tritt A."/>
            <person name="Lipzen A."/>
            <person name="He G."/>
            <person name="Yan M."/>
            <person name="Ng V."/>
            <person name="Cullen D."/>
            <person name="Martin F."/>
            <person name="Rosso M.-N."/>
            <person name="Henrissat B."/>
            <person name="Hibbett D."/>
            <person name="Martinez A.T."/>
            <person name="Grigoriev I.V."/>
        </authorList>
    </citation>
    <scope>NUCLEOTIDE SEQUENCE</scope>
    <source>
        <strain evidence="8">AH 40177</strain>
    </source>
</reference>
<evidence type="ECO:0000259" key="7">
    <source>
        <dbReference type="Pfam" id="PF00150"/>
    </source>
</evidence>
<dbReference type="PANTHER" id="PTHR31297">
    <property type="entry name" value="GLUCAN ENDO-1,6-BETA-GLUCOSIDASE B"/>
    <property type="match status" value="1"/>
</dbReference>
<dbReference type="Gene3D" id="3.20.20.80">
    <property type="entry name" value="Glycosidases"/>
    <property type="match status" value="1"/>
</dbReference>
<protein>
    <submittedName>
        <fullName evidence="8">Glycoside hydrolase family 5 protein</fullName>
    </submittedName>
</protein>
<evidence type="ECO:0000256" key="6">
    <source>
        <dbReference type="SAM" id="SignalP"/>
    </source>
</evidence>
<keyword evidence="6" id="KW-0732">Signal</keyword>
<dbReference type="GO" id="GO:0009251">
    <property type="term" value="P:glucan catabolic process"/>
    <property type="evidence" value="ECO:0007669"/>
    <property type="project" value="TreeGrafter"/>
</dbReference>
<dbReference type="Proteomes" id="UP000772434">
    <property type="component" value="Unassembled WGS sequence"/>
</dbReference>
<dbReference type="PANTHER" id="PTHR31297:SF42">
    <property type="entry name" value="GLYCOSIDE HYDROLASE FAMILY 5 DOMAIN-CONTAINING PROTEIN"/>
    <property type="match status" value="1"/>
</dbReference>
<sequence>MVHLPLGLLLLCSTFFTSGVEAQQQCRLQLNNELSMPTSVVPLSPNSSSPSPTTPSAIPSRTPFNYGTDIVRGVNLGGWFVLEPWITPSIFEEYDATIVDEFTLGMQTTDYNATLSMLQNHWDTWITEADFAAISAAGLNHVRIPFGYWSVPLTSSDTNTSTSTSPYIPGAWPYLLRALNWAAAYDIHVILDLHGAPGSQNGYDNSGQRTSNPQWALNAQNVTRTVDTLVYVAEQIGGMIDILEVLNESAGFLSTTWANVTRSFYSAAYTAVRNAVGGSLNVMIGDAFLGVDAWTGFLTFPSGENVLMDNHEYQIFDIPQLQLSFSQHLAATCPIRSMLSSFGASNIWTIQGEWSTSPTDCATWLNGRGIGARWDNSINGGPPNGSCTGWTGNYTSFSSSFKTFLRQYWEAQVDVGENAQGWIYWAWKTESADEWSYQKGLEGGWVPSDPTERMYPDPCSNSTTS</sequence>
<dbReference type="InterPro" id="IPR017853">
    <property type="entry name" value="GH"/>
</dbReference>
<gene>
    <name evidence="8" type="ORF">BDP27DRAFT_1276598</name>
</gene>
<accession>A0A9P5P2B4</accession>
<dbReference type="AlphaFoldDB" id="A0A9P5P2B4"/>
<dbReference type="GO" id="GO:0009986">
    <property type="term" value="C:cell surface"/>
    <property type="evidence" value="ECO:0007669"/>
    <property type="project" value="TreeGrafter"/>
</dbReference>
<dbReference type="EMBL" id="JADNRY010000536">
    <property type="protein sequence ID" value="KAF9043659.1"/>
    <property type="molecule type" value="Genomic_DNA"/>
</dbReference>
<evidence type="ECO:0000313" key="8">
    <source>
        <dbReference type="EMBL" id="KAF9043659.1"/>
    </source>
</evidence>
<dbReference type="OrthoDB" id="62120at2759"/>
<evidence type="ECO:0000313" key="9">
    <source>
        <dbReference type="Proteomes" id="UP000772434"/>
    </source>
</evidence>
<dbReference type="GO" id="GO:0008422">
    <property type="term" value="F:beta-glucosidase activity"/>
    <property type="evidence" value="ECO:0007669"/>
    <property type="project" value="TreeGrafter"/>
</dbReference>
<evidence type="ECO:0000256" key="1">
    <source>
        <dbReference type="ARBA" id="ARBA00005641"/>
    </source>
</evidence>
<evidence type="ECO:0000256" key="4">
    <source>
        <dbReference type="RuleBase" id="RU361153"/>
    </source>
</evidence>
<feature type="chain" id="PRO_5040263358" evidence="6">
    <location>
        <begin position="23"/>
        <end position="465"/>
    </location>
</feature>
<dbReference type="InterPro" id="IPR001547">
    <property type="entry name" value="Glyco_hydro_5"/>
</dbReference>
<dbReference type="SUPFAM" id="SSF51445">
    <property type="entry name" value="(Trans)glycosidases"/>
    <property type="match status" value="1"/>
</dbReference>
<keyword evidence="2 4" id="KW-0378">Hydrolase</keyword>
<feature type="signal peptide" evidence="6">
    <location>
        <begin position="1"/>
        <end position="22"/>
    </location>
</feature>
<evidence type="ECO:0000256" key="2">
    <source>
        <dbReference type="ARBA" id="ARBA00022801"/>
    </source>
</evidence>
<name>A0A9P5P2B4_9AGAR</name>
<feature type="domain" description="Glycoside hydrolase family 5" evidence="7">
    <location>
        <begin position="114"/>
        <end position="360"/>
    </location>
</feature>
<keyword evidence="9" id="KW-1185">Reference proteome</keyword>